<dbReference type="InterPro" id="IPR058636">
    <property type="entry name" value="Beta-barrel_YknX"/>
</dbReference>
<dbReference type="SUPFAM" id="SSF111369">
    <property type="entry name" value="HlyD-like secretion proteins"/>
    <property type="match status" value="1"/>
</dbReference>
<dbReference type="RefSeq" id="WP_378189354.1">
    <property type="nucleotide sequence ID" value="NZ_JBHMBK010000002.1"/>
</dbReference>
<dbReference type="Proteomes" id="UP001589535">
    <property type="component" value="Unassembled WGS sequence"/>
</dbReference>
<feature type="region of interest" description="Disordered" evidence="4">
    <location>
        <begin position="381"/>
        <end position="426"/>
    </location>
</feature>
<dbReference type="Pfam" id="PF25990">
    <property type="entry name" value="Beta-barrel_YknX"/>
    <property type="match status" value="1"/>
</dbReference>
<dbReference type="PANTHER" id="PTHR32347:SF23">
    <property type="entry name" value="BLL5650 PROTEIN"/>
    <property type="match status" value="1"/>
</dbReference>
<evidence type="ECO:0000259" key="7">
    <source>
        <dbReference type="Pfam" id="PF25990"/>
    </source>
</evidence>
<dbReference type="InterPro" id="IPR058649">
    <property type="entry name" value="CzcB_C"/>
</dbReference>
<dbReference type="Pfam" id="PF25975">
    <property type="entry name" value="CzcB_C"/>
    <property type="match status" value="1"/>
</dbReference>
<proteinExistence type="predicted"/>
<evidence type="ECO:0000256" key="3">
    <source>
        <dbReference type="SAM" id="Coils"/>
    </source>
</evidence>
<gene>
    <name evidence="8" type="ORF">ACFFTO_04355</name>
</gene>
<comment type="caution">
    <text evidence="8">The sequence shown here is derived from an EMBL/GenBank/DDBJ whole genome shotgun (WGS) entry which is preliminary data.</text>
</comment>
<evidence type="ECO:0000256" key="4">
    <source>
        <dbReference type="SAM" id="MobiDB-lite"/>
    </source>
</evidence>
<feature type="domain" description="YknX-like beta-barrel" evidence="7">
    <location>
        <begin position="240"/>
        <end position="315"/>
    </location>
</feature>
<dbReference type="Pfam" id="PF25973">
    <property type="entry name" value="BSH_CzcB"/>
    <property type="match status" value="1"/>
</dbReference>
<feature type="domain" description="CzcB-like barrel-sandwich hybrid" evidence="5">
    <location>
        <begin position="74"/>
        <end position="192"/>
    </location>
</feature>
<feature type="domain" description="CzcB-like C-terminal circularly permuted SH3-like" evidence="6">
    <location>
        <begin position="325"/>
        <end position="377"/>
    </location>
</feature>
<dbReference type="PANTHER" id="PTHR32347">
    <property type="entry name" value="EFFLUX SYSTEM COMPONENT YKNX-RELATED"/>
    <property type="match status" value="1"/>
</dbReference>
<protein>
    <submittedName>
        <fullName evidence="8">Efflux RND transporter periplasmic adaptor subunit</fullName>
    </submittedName>
</protein>
<evidence type="ECO:0000259" key="5">
    <source>
        <dbReference type="Pfam" id="PF25973"/>
    </source>
</evidence>
<feature type="region of interest" description="Disordered" evidence="4">
    <location>
        <begin position="186"/>
        <end position="228"/>
    </location>
</feature>
<feature type="compositionally biased region" description="Low complexity" evidence="4">
    <location>
        <begin position="214"/>
        <end position="228"/>
    </location>
</feature>
<dbReference type="EMBL" id="JBHMBK010000002">
    <property type="protein sequence ID" value="MFB9683405.1"/>
    <property type="molecule type" value="Genomic_DNA"/>
</dbReference>
<keyword evidence="9" id="KW-1185">Reference proteome</keyword>
<evidence type="ECO:0000259" key="6">
    <source>
        <dbReference type="Pfam" id="PF25975"/>
    </source>
</evidence>
<organism evidence="8 9">
    <name type="scientific">Amycolatopsis plumensis</name>
    <dbReference type="NCBI Taxonomy" id="236508"/>
    <lineage>
        <taxon>Bacteria</taxon>
        <taxon>Bacillati</taxon>
        <taxon>Actinomycetota</taxon>
        <taxon>Actinomycetes</taxon>
        <taxon>Pseudonocardiales</taxon>
        <taxon>Pseudonocardiaceae</taxon>
        <taxon>Amycolatopsis</taxon>
    </lineage>
</organism>
<feature type="compositionally biased region" description="Gly residues" evidence="4">
    <location>
        <begin position="385"/>
        <end position="426"/>
    </location>
</feature>
<accession>A0ABV5TW97</accession>
<evidence type="ECO:0000256" key="1">
    <source>
        <dbReference type="ARBA" id="ARBA00004196"/>
    </source>
</evidence>
<sequence>MTRVRASKAWVINGALVVLLAGAGFGIYQAFSPEPSSAQAQSRSTPVRRATVTETVSAAGTLASSYTGAANFATAGKVTSIDVKVGDVVSAGQKLATVDSTQAAKQLQVAKANLAVAQDGLDTAETAEATPATGQNSQNAQANAANNVTSAQAKLDQAELDVQTAQQALDNTVLYAPGAGTVTAINGTVGQQSSSGSSATSQSASGSGQGGQGSSSNSSSAASSSSSSSGFITITNLTGLVVDTSVAEIDVSKVKAGQKATVTLNALPDKPVQATVSSVNLTPTTSGSVVSYGAQLALTSPPDGLRPGQSASVVITVAEADNALSVPAAAVQTVGSTNLVTVQENGQNVTRQVQVGLRGESTVQITSGLTEGENVVLTATASTGTTGGTGRTGGGTGGFPGTGGTGGFPGGGQRGTGTGGGFGGRG</sequence>
<evidence type="ECO:0000313" key="9">
    <source>
        <dbReference type="Proteomes" id="UP001589535"/>
    </source>
</evidence>
<dbReference type="InterPro" id="IPR050465">
    <property type="entry name" value="UPF0194_transport"/>
</dbReference>
<dbReference type="Gene3D" id="2.40.420.20">
    <property type="match status" value="1"/>
</dbReference>
<dbReference type="InterPro" id="IPR058647">
    <property type="entry name" value="BSH_CzcB-like"/>
</dbReference>
<evidence type="ECO:0000313" key="8">
    <source>
        <dbReference type="EMBL" id="MFB9683405.1"/>
    </source>
</evidence>
<feature type="coiled-coil region" evidence="3">
    <location>
        <begin position="141"/>
        <end position="168"/>
    </location>
</feature>
<dbReference type="Gene3D" id="2.40.30.170">
    <property type="match status" value="1"/>
</dbReference>
<reference evidence="8 9" key="1">
    <citation type="submission" date="2024-09" db="EMBL/GenBank/DDBJ databases">
        <authorList>
            <person name="Sun Q."/>
            <person name="Mori K."/>
        </authorList>
    </citation>
    <scope>NUCLEOTIDE SEQUENCE [LARGE SCALE GENOMIC DNA]</scope>
    <source>
        <strain evidence="8 9">JCM 13852</strain>
    </source>
</reference>
<keyword evidence="2 3" id="KW-0175">Coiled coil</keyword>
<dbReference type="Gene3D" id="2.40.50.100">
    <property type="match status" value="1"/>
</dbReference>
<evidence type="ECO:0000256" key="2">
    <source>
        <dbReference type="ARBA" id="ARBA00023054"/>
    </source>
</evidence>
<feature type="compositionally biased region" description="Low complexity" evidence="4">
    <location>
        <begin position="190"/>
        <end position="206"/>
    </location>
</feature>
<name>A0ABV5TW97_9PSEU</name>
<comment type="subcellular location">
    <subcellularLocation>
        <location evidence="1">Cell envelope</location>
    </subcellularLocation>
</comment>